<evidence type="ECO:0000313" key="4">
    <source>
        <dbReference type="Proteomes" id="UP000824890"/>
    </source>
</evidence>
<feature type="region of interest" description="Disordered" evidence="1">
    <location>
        <begin position="47"/>
        <end position="107"/>
    </location>
</feature>
<dbReference type="Gene3D" id="1.10.150.20">
    <property type="entry name" value="5' to 3' exonuclease, C-terminal subdomain"/>
    <property type="match status" value="1"/>
</dbReference>
<dbReference type="InterPro" id="IPR041094">
    <property type="entry name" value="Brr2_helicase_PWI"/>
</dbReference>
<comment type="caution">
    <text evidence="3">The sequence shown here is derived from an EMBL/GenBank/DDBJ whole genome shotgun (WGS) entry which is preliminary data.</text>
</comment>
<proteinExistence type="predicted"/>
<feature type="compositionally biased region" description="Basic and acidic residues" evidence="1">
    <location>
        <begin position="98"/>
        <end position="107"/>
    </location>
</feature>
<evidence type="ECO:0000259" key="2">
    <source>
        <dbReference type="Pfam" id="PF18149"/>
    </source>
</evidence>
<keyword evidence="4" id="KW-1185">Reference proteome</keyword>
<dbReference type="Pfam" id="PF18149">
    <property type="entry name" value="Helicase_PWI"/>
    <property type="match status" value="1"/>
</dbReference>
<accession>A0ABQ7ZCZ2</accession>
<protein>
    <recommendedName>
        <fullName evidence="2">Brr2 N-terminal helicase PWI domain-containing protein</fullName>
    </recommendedName>
</protein>
<sequence length="424" mass="48693">MPNRNRRSRNRQAQVGFKVMSNPRGGAEAHARSKHYVYRANTSLVLTGENRSRDTHEPTEETETLSGKIDPKSFGDRVAKGRPQEFEDKFKKFKKKQRDAGDDDVTKESRDAYEAMLSLIQRQLGGGPLNVANGAANKILAVLKNDAVNNHVKKVEIQKLLKPTPEEVDQVFNQFVSIGRFITDFQEGGDSCGGEGDEDGGLDVDFDVAVEFGGGANKWMRRVILIWSRRKKTKRMKNLRELVDIGSYLLQRKISQTFEQKIDPQHCQVLAEELLKILAEGDDRDVENKLLVHLQFEKFSLVKFLLRNRFKVVWCTRLERAKDQCEKNQIEEEMRGLGPELVAIVEQSMDQPTQMVTQGMWERVSTLLQLPHSTKDLANKCQEKNIETFDLVEMEDEERQELLMMEDSASRHYQILQPLPKHRP</sequence>
<feature type="domain" description="Brr2 N-terminal helicase PWI" evidence="2">
    <location>
        <begin position="242"/>
        <end position="347"/>
    </location>
</feature>
<feature type="compositionally biased region" description="Basic and acidic residues" evidence="1">
    <location>
        <begin position="50"/>
        <end position="59"/>
    </location>
</feature>
<dbReference type="Proteomes" id="UP000824890">
    <property type="component" value="Unassembled WGS sequence"/>
</dbReference>
<dbReference type="EMBL" id="JAGKQM010000015">
    <property type="protein sequence ID" value="KAH0878097.1"/>
    <property type="molecule type" value="Genomic_DNA"/>
</dbReference>
<dbReference type="SUPFAM" id="SSF158702">
    <property type="entry name" value="Sec63 N-terminal domain-like"/>
    <property type="match status" value="1"/>
</dbReference>
<evidence type="ECO:0000313" key="3">
    <source>
        <dbReference type="EMBL" id="KAH0878097.1"/>
    </source>
</evidence>
<name>A0ABQ7ZCZ2_BRANA</name>
<reference evidence="3 4" key="1">
    <citation type="submission" date="2021-05" db="EMBL/GenBank/DDBJ databases">
        <title>Genome Assembly of Synthetic Allotetraploid Brassica napus Reveals Homoeologous Exchanges between Subgenomes.</title>
        <authorList>
            <person name="Davis J.T."/>
        </authorList>
    </citation>
    <scope>NUCLEOTIDE SEQUENCE [LARGE SCALE GENOMIC DNA]</scope>
    <source>
        <strain evidence="4">cv. Da-Ae</strain>
        <tissue evidence="3">Seedling</tissue>
    </source>
</reference>
<gene>
    <name evidence="3" type="ORF">HID58_065491</name>
</gene>
<dbReference type="PANTHER" id="PTHR24075">
    <property type="entry name" value="SEC63 DOMAIN-CONTAINING"/>
    <property type="match status" value="1"/>
</dbReference>
<organism evidence="3 4">
    <name type="scientific">Brassica napus</name>
    <name type="common">Rape</name>
    <dbReference type="NCBI Taxonomy" id="3708"/>
    <lineage>
        <taxon>Eukaryota</taxon>
        <taxon>Viridiplantae</taxon>
        <taxon>Streptophyta</taxon>
        <taxon>Embryophyta</taxon>
        <taxon>Tracheophyta</taxon>
        <taxon>Spermatophyta</taxon>
        <taxon>Magnoliopsida</taxon>
        <taxon>eudicotyledons</taxon>
        <taxon>Gunneridae</taxon>
        <taxon>Pentapetalae</taxon>
        <taxon>rosids</taxon>
        <taxon>malvids</taxon>
        <taxon>Brassicales</taxon>
        <taxon>Brassicaceae</taxon>
        <taxon>Brassiceae</taxon>
        <taxon>Brassica</taxon>
    </lineage>
</organism>
<dbReference type="PANTHER" id="PTHR24075:SF5">
    <property type="entry name" value="U5 SMALL NUCLEAR RIBONUCLEOPROTEIN 200 KDA HELICASE"/>
    <property type="match status" value="1"/>
</dbReference>
<evidence type="ECO:0000256" key="1">
    <source>
        <dbReference type="SAM" id="MobiDB-lite"/>
    </source>
</evidence>
<feature type="compositionally biased region" description="Basic and acidic residues" evidence="1">
    <location>
        <begin position="69"/>
        <end position="90"/>
    </location>
</feature>